<feature type="region of interest" description="Disordered" evidence="1">
    <location>
        <begin position="1"/>
        <end position="28"/>
    </location>
</feature>
<gene>
    <name evidence="2" type="ORF">BURPS1710A_A0629</name>
</gene>
<dbReference type="AlphaFoldDB" id="A0A0E1VSK1"/>
<dbReference type="Proteomes" id="UP000001812">
    <property type="component" value="Chromosome II"/>
</dbReference>
<organism evidence="2">
    <name type="scientific">Burkholderia pseudomallei 1710a</name>
    <dbReference type="NCBI Taxonomy" id="320371"/>
    <lineage>
        <taxon>Bacteria</taxon>
        <taxon>Pseudomonadati</taxon>
        <taxon>Pseudomonadota</taxon>
        <taxon>Betaproteobacteria</taxon>
        <taxon>Burkholderiales</taxon>
        <taxon>Burkholderiaceae</taxon>
        <taxon>Burkholderia</taxon>
        <taxon>pseudomallei group</taxon>
    </lineage>
</organism>
<dbReference type="EMBL" id="CM000833">
    <property type="protein sequence ID" value="EET02961.1"/>
    <property type="molecule type" value="Genomic_DNA"/>
</dbReference>
<proteinExistence type="predicted"/>
<protein>
    <submittedName>
        <fullName evidence="2">Uncharacterized protein</fullName>
    </submittedName>
</protein>
<dbReference type="HOGENOM" id="CLU_1254002_0_0_4"/>
<evidence type="ECO:0000313" key="2">
    <source>
        <dbReference type="EMBL" id="EET02961.1"/>
    </source>
</evidence>
<sequence>MGAAGDGRLDAGQAARKRGGSGSTRVKRVMADGRPVRGVPPRSGWRAARAAVRRARHARLAAGAPGDARRGTAPFHACGFTHAARECRAAWPNVSVRPPDRDDDAPADAVRPAAETMCAPIRPNRFDRMTTRHLCFVSARVPAFRRVRPALARPPKLRALRTRMHVLSKRDSACVLLRIRAVSEMCRGIDSPATPTVSPASHAAGRRRFRDAYRAGRGLA</sequence>
<name>A0A0E1VSK1_BURPE</name>
<reference evidence="2" key="1">
    <citation type="submission" date="2009-05" db="EMBL/GenBank/DDBJ databases">
        <authorList>
            <person name="Harkins D.M."/>
            <person name="DeShazer D."/>
            <person name="Woods D.E."/>
            <person name="Brinkac L.M."/>
            <person name="Brown K.A."/>
            <person name="Hung G.C."/>
            <person name="Tuanyok A."/>
            <person name="Zhang B."/>
            <person name="Nierman W.C."/>
        </authorList>
    </citation>
    <scope>NUCLEOTIDE SEQUENCE [LARGE SCALE GENOMIC DNA]</scope>
    <source>
        <strain evidence="2">1710a</strain>
    </source>
</reference>
<evidence type="ECO:0000256" key="1">
    <source>
        <dbReference type="SAM" id="MobiDB-lite"/>
    </source>
</evidence>
<accession>A0A0E1VSK1</accession>